<sequence>MTAKEMMAEITAQIGPIEARKLVLDAYNAEIVSNRLGRLEHQGQTRPPLVRAKRDLLELAVERVHQVVSLME</sequence>
<evidence type="ECO:0000313" key="1">
    <source>
        <dbReference type="EMBL" id="WED63779.1"/>
    </source>
</evidence>
<evidence type="ECO:0000313" key="2">
    <source>
        <dbReference type="Proteomes" id="UP001218638"/>
    </source>
</evidence>
<proteinExistence type="predicted"/>
<organism evidence="1 2">
    <name type="scientific">Synoicihabitans lomoniglobus</name>
    <dbReference type="NCBI Taxonomy" id="2909285"/>
    <lineage>
        <taxon>Bacteria</taxon>
        <taxon>Pseudomonadati</taxon>
        <taxon>Verrucomicrobiota</taxon>
        <taxon>Opitutia</taxon>
        <taxon>Opitutales</taxon>
        <taxon>Opitutaceae</taxon>
        <taxon>Synoicihabitans</taxon>
    </lineage>
</organism>
<gene>
    <name evidence="1" type="ORF">PXH66_15690</name>
</gene>
<name>A0AAE9ZVD3_9BACT</name>
<protein>
    <submittedName>
        <fullName evidence="1">Uncharacterized protein</fullName>
    </submittedName>
</protein>
<accession>A0AAE9ZVD3</accession>
<reference evidence="1" key="1">
    <citation type="submission" date="2023-03" db="EMBL/GenBank/DDBJ databases">
        <title>Lomoglobus Profundus gen. nov., sp. nov., a novel member of the phylum Verrucomicrobia, isolated from deep-marine sediment of South China Sea.</title>
        <authorList>
            <person name="Ahmad T."/>
            <person name="Ishaq S.E."/>
            <person name="Wang F."/>
        </authorList>
    </citation>
    <scope>NUCLEOTIDE SEQUENCE</scope>
    <source>
        <strain evidence="1">LMO-M01</strain>
    </source>
</reference>
<keyword evidence="2" id="KW-1185">Reference proteome</keyword>
<dbReference type="KEGG" id="slom:PXH66_15690"/>
<dbReference type="EMBL" id="CP119075">
    <property type="protein sequence ID" value="WED63779.1"/>
    <property type="molecule type" value="Genomic_DNA"/>
</dbReference>
<dbReference type="RefSeq" id="WP_330930482.1">
    <property type="nucleotide sequence ID" value="NZ_CP119075.1"/>
</dbReference>
<dbReference type="Proteomes" id="UP001218638">
    <property type="component" value="Chromosome"/>
</dbReference>
<dbReference type="AlphaFoldDB" id="A0AAE9ZVD3"/>